<accession>A0AB39PV14</accession>
<protein>
    <recommendedName>
        <fullName evidence="2">Secreted protein</fullName>
    </recommendedName>
</protein>
<organism evidence="1">
    <name type="scientific">Streptomyces sp. R28</name>
    <dbReference type="NCBI Taxonomy" id="3238628"/>
    <lineage>
        <taxon>Bacteria</taxon>
        <taxon>Bacillati</taxon>
        <taxon>Actinomycetota</taxon>
        <taxon>Actinomycetes</taxon>
        <taxon>Kitasatosporales</taxon>
        <taxon>Streptomycetaceae</taxon>
        <taxon>Streptomyces</taxon>
    </lineage>
</organism>
<dbReference type="AlphaFoldDB" id="A0AB39PV14"/>
<evidence type="ECO:0000313" key="1">
    <source>
        <dbReference type="EMBL" id="XDQ33335.1"/>
    </source>
</evidence>
<dbReference type="PROSITE" id="PS51318">
    <property type="entry name" value="TAT"/>
    <property type="match status" value="1"/>
</dbReference>
<dbReference type="RefSeq" id="WP_369167889.1">
    <property type="nucleotide sequence ID" value="NZ_CP163439.1"/>
</dbReference>
<reference evidence="1" key="1">
    <citation type="submission" date="2024-07" db="EMBL/GenBank/DDBJ databases">
        <authorList>
            <person name="Yu S.T."/>
        </authorList>
    </citation>
    <scope>NUCLEOTIDE SEQUENCE</scope>
    <source>
        <strain evidence="1">R28</strain>
    </source>
</reference>
<dbReference type="EMBL" id="CP163439">
    <property type="protein sequence ID" value="XDQ33335.1"/>
    <property type="molecule type" value="Genomic_DNA"/>
</dbReference>
<gene>
    <name evidence="1" type="ORF">AB5J49_08390</name>
</gene>
<sequence length="396" mass="41692">MATRRKFIGGAGGIGAATFLGYTAAQPNAASSVLDAAPAAEAVDAVDAVDAAATQTAARDSIRAVNAAMRTNYAALKADLVKNLGPVIVVQNDAKGGTFTLIHKGKQYVEHPVAEEFELAKSIAHVPLGIYSTLAEYLSDKVPNVSNADRIDAHDLDMVAMKGPATDAWTTPLQAFADKLTTAKNNLAAANLPQTLHDSCAKILDEALTFIADSIRARAFDIASFQVFAGRVYPSIRVNMQHAAAAQISGVQGLCRKWRAQIGEAAWADLYTVVLSIWTTSVLNQAEIIIKPMMNQKKVGTHLIDIPTAQLPSDPIGVALDNLARIVQDNVAAELVFVSDTKVADALKGKEDLLSDEILKELGTPVSGTPVSGTAAGAAFRTAGRATCPVDHSVRV</sequence>
<evidence type="ECO:0008006" key="2">
    <source>
        <dbReference type="Google" id="ProtNLM"/>
    </source>
</evidence>
<dbReference type="InterPro" id="IPR006311">
    <property type="entry name" value="TAT_signal"/>
</dbReference>
<proteinExistence type="predicted"/>
<name>A0AB39PV14_9ACTN</name>